<accession>A0A7C4VBZ6</accession>
<feature type="transmembrane region" description="Helical" evidence="1">
    <location>
        <begin position="140"/>
        <end position="161"/>
    </location>
</feature>
<sequence>MRYWRVLFRNLATWLSAEMAYREDFLAAVLTALITTAGRVFALWGMFTAGVDFGGWRFEEALLVVGAAVVLMGAFAGLVEPNLSAFSRRVFQGTLDFVFLKPLDTQFLIMFERVSLWGLPDLVAGTWLIVAAAQRLGLSLAAVLALLGGLGCAALLFYLLAFGAALVAVRSMYVSNLLHFLAAFLQAAQYPATAYGRGFRWIFTFFVPVYWMTQVPVEVVLGRVSGALFLALGFWLALALAASRLALRLAMRSYTSASS</sequence>
<keyword evidence="1" id="KW-0812">Transmembrane</keyword>
<feature type="transmembrane region" description="Helical" evidence="1">
    <location>
        <begin position="61"/>
        <end position="79"/>
    </location>
</feature>
<protein>
    <submittedName>
        <fullName evidence="2">ABC transporter permease</fullName>
    </submittedName>
</protein>
<feature type="transmembrane region" description="Helical" evidence="1">
    <location>
        <begin position="167"/>
        <end position="187"/>
    </location>
</feature>
<feature type="transmembrane region" description="Helical" evidence="1">
    <location>
        <begin position="227"/>
        <end position="247"/>
    </location>
</feature>
<organism evidence="2">
    <name type="scientific">Oceanithermus profundus</name>
    <dbReference type="NCBI Taxonomy" id="187137"/>
    <lineage>
        <taxon>Bacteria</taxon>
        <taxon>Thermotogati</taxon>
        <taxon>Deinococcota</taxon>
        <taxon>Deinococci</taxon>
        <taxon>Thermales</taxon>
        <taxon>Thermaceae</taxon>
        <taxon>Oceanithermus</taxon>
    </lineage>
</organism>
<keyword evidence="1" id="KW-0472">Membrane</keyword>
<evidence type="ECO:0000256" key="1">
    <source>
        <dbReference type="SAM" id="Phobius"/>
    </source>
</evidence>
<gene>
    <name evidence="2" type="ORF">ENK37_04095</name>
</gene>
<evidence type="ECO:0000313" key="2">
    <source>
        <dbReference type="EMBL" id="HGY09224.1"/>
    </source>
</evidence>
<dbReference type="EMBL" id="DRPZ01000111">
    <property type="protein sequence ID" value="HGY09224.1"/>
    <property type="molecule type" value="Genomic_DNA"/>
</dbReference>
<feature type="transmembrane region" description="Helical" evidence="1">
    <location>
        <begin position="25"/>
        <end position="49"/>
    </location>
</feature>
<dbReference type="Proteomes" id="UP000885759">
    <property type="component" value="Unassembled WGS sequence"/>
</dbReference>
<dbReference type="Pfam" id="PF06182">
    <property type="entry name" value="ABC2_membrane_6"/>
    <property type="match status" value="1"/>
</dbReference>
<dbReference type="PANTHER" id="PTHR36833">
    <property type="entry name" value="SLR0610 PROTEIN-RELATED"/>
    <property type="match status" value="1"/>
</dbReference>
<dbReference type="AlphaFoldDB" id="A0A7C4VBZ6"/>
<keyword evidence="1" id="KW-1133">Transmembrane helix</keyword>
<reference evidence="2" key="1">
    <citation type="journal article" date="2020" name="mSystems">
        <title>Genome- and Community-Level Interaction Insights into Carbon Utilization and Element Cycling Functions of Hydrothermarchaeota in Hydrothermal Sediment.</title>
        <authorList>
            <person name="Zhou Z."/>
            <person name="Liu Y."/>
            <person name="Xu W."/>
            <person name="Pan J."/>
            <person name="Luo Z.H."/>
            <person name="Li M."/>
        </authorList>
    </citation>
    <scope>NUCLEOTIDE SEQUENCE [LARGE SCALE GENOMIC DNA]</scope>
    <source>
        <strain evidence="2">HyVt-570</strain>
    </source>
</reference>
<comment type="caution">
    <text evidence="2">The sequence shown here is derived from an EMBL/GenBank/DDBJ whole genome shotgun (WGS) entry which is preliminary data.</text>
</comment>
<dbReference type="PANTHER" id="PTHR36833:SF2">
    <property type="entry name" value="SLR0610 PROTEIN"/>
    <property type="match status" value="1"/>
</dbReference>
<name>A0A7C4VBZ6_9DEIN</name>
<dbReference type="InterPro" id="IPR010390">
    <property type="entry name" value="ABC-2_transporter-like"/>
</dbReference>
<proteinExistence type="predicted"/>
<feature type="transmembrane region" description="Helical" evidence="1">
    <location>
        <begin position="199"/>
        <end position="221"/>
    </location>
</feature>